<accession>A0A9Q3J877</accession>
<comment type="caution">
    <text evidence="1">The sequence shown here is derived from an EMBL/GenBank/DDBJ whole genome shotgun (WGS) entry which is preliminary data.</text>
</comment>
<gene>
    <name evidence="1" type="ORF">O181_097054</name>
</gene>
<dbReference type="Proteomes" id="UP000765509">
    <property type="component" value="Unassembled WGS sequence"/>
</dbReference>
<evidence type="ECO:0000313" key="2">
    <source>
        <dbReference type="Proteomes" id="UP000765509"/>
    </source>
</evidence>
<sequence length="137" mass="15123">MTFSGANSMIPNQGPKIQFSFGRRTLQLISLAIHGGYQKNIQGPQPPGPAGIGLAVQFRIIQTGHSQRYYIIPISSQGSKYFSTPCTIQLVHTGNTQVSCMALAQLGQFTRTVTIQSHSSVFKMARTVLTQFRQYRC</sequence>
<dbReference type="EMBL" id="AVOT02065158">
    <property type="protein sequence ID" value="MBW0557339.1"/>
    <property type="molecule type" value="Genomic_DNA"/>
</dbReference>
<organism evidence="1 2">
    <name type="scientific">Austropuccinia psidii MF-1</name>
    <dbReference type="NCBI Taxonomy" id="1389203"/>
    <lineage>
        <taxon>Eukaryota</taxon>
        <taxon>Fungi</taxon>
        <taxon>Dikarya</taxon>
        <taxon>Basidiomycota</taxon>
        <taxon>Pucciniomycotina</taxon>
        <taxon>Pucciniomycetes</taxon>
        <taxon>Pucciniales</taxon>
        <taxon>Sphaerophragmiaceae</taxon>
        <taxon>Austropuccinia</taxon>
    </lineage>
</organism>
<protein>
    <submittedName>
        <fullName evidence="1">Uncharacterized protein</fullName>
    </submittedName>
</protein>
<evidence type="ECO:0000313" key="1">
    <source>
        <dbReference type="EMBL" id="MBW0557339.1"/>
    </source>
</evidence>
<dbReference type="AlphaFoldDB" id="A0A9Q3J877"/>
<keyword evidence="2" id="KW-1185">Reference proteome</keyword>
<proteinExistence type="predicted"/>
<name>A0A9Q3J877_9BASI</name>
<reference evidence="1" key="1">
    <citation type="submission" date="2021-03" db="EMBL/GenBank/DDBJ databases">
        <title>Draft genome sequence of rust myrtle Austropuccinia psidii MF-1, a brazilian biotype.</title>
        <authorList>
            <person name="Quecine M.C."/>
            <person name="Pachon D.M.R."/>
            <person name="Bonatelli M.L."/>
            <person name="Correr F.H."/>
            <person name="Franceschini L.M."/>
            <person name="Leite T.F."/>
            <person name="Margarido G.R.A."/>
            <person name="Almeida C.A."/>
            <person name="Ferrarezi J.A."/>
            <person name="Labate C.A."/>
        </authorList>
    </citation>
    <scope>NUCLEOTIDE SEQUENCE</scope>
    <source>
        <strain evidence="1">MF-1</strain>
    </source>
</reference>